<evidence type="ECO:0000259" key="5">
    <source>
        <dbReference type="Pfam" id="PF00296"/>
    </source>
</evidence>
<dbReference type="PANTHER" id="PTHR42847">
    <property type="entry name" value="ALKANESULFONATE MONOOXYGENASE"/>
    <property type="match status" value="1"/>
</dbReference>
<dbReference type="SUPFAM" id="SSF51679">
    <property type="entry name" value="Bacterial luciferase-like"/>
    <property type="match status" value="1"/>
</dbReference>
<protein>
    <submittedName>
        <fullName evidence="6">Luciferase-like monooxygenase</fullName>
    </submittedName>
</protein>
<keyword evidence="1" id="KW-0285">Flavoprotein</keyword>
<dbReference type="Proteomes" id="UP000186132">
    <property type="component" value="Unassembled WGS sequence"/>
</dbReference>
<dbReference type="OrthoDB" id="5172444at2"/>
<evidence type="ECO:0000256" key="4">
    <source>
        <dbReference type="ARBA" id="ARBA00023033"/>
    </source>
</evidence>
<dbReference type="RefSeq" id="WP_073391392.1">
    <property type="nucleotide sequence ID" value="NZ_FQVU01000004.1"/>
</dbReference>
<dbReference type="InterPro" id="IPR050172">
    <property type="entry name" value="SsuD_RutA_monooxygenase"/>
</dbReference>
<keyword evidence="2" id="KW-0288">FMN</keyword>
<dbReference type="PANTHER" id="PTHR42847:SF4">
    <property type="entry name" value="ALKANESULFONATE MONOOXYGENASE-RELATED"/>
    <property type="match status" value="1"/>
</dbReference>
<gene>
    <name evidence="6" type="ORF">SAMN05443575_3192</name>
</gene>
<keyword evidence="4 6" id="KW-0503">Monooxygenase</keyword>
<evidence type="ECO:0000313" key="6">
    <source>
        <dbReference type="EMBL" id="SHH05167.1"/>
    </source>
</evidence>
<feature type="domain" description="Luciferase-like" evidence="5">
    <location>
        <begin position="9"/>
        <end position="211"/>
    </location>
</feature>
<dbReference type="Gene3D" id="3.20.20.30">
    <property type="entry name" value="Luciferase-like domain"/>
    <property type="match status" value="1"/>
</dbReference>
<dbReference type="InterPro" id="IPR011251">
    <property type="entry name" value="Luciferase-like_dom"/>
</dbReference>
<sequence>MRLVFHLPAPRRSSTLTLPQLLDLAGTAEELGIAAVAASDHPFPVVARGAPAHHTYDPFVLLSLVAARTSRVQLLFSLLVAPYRNPFLTASMLATLDAGCAGRVVAGLGAGYVRSEFDALGASYADRSGQTAATARAMRAAWTGQPVQLAGEGWTARGNTLRPVPPAGHEIPLWRGGNSRLAVAQAAREFSGWMPFEVAEEWAGSAATAAATVRTLRDRVERYRAAHAHHHPDRSPAVCFVRTDPGWTRDEGRAVDEIGQLAEAGVTWLESGSAGRSAGEVRDDLHRFVACHSAARP</sequence>
<evidence type="ECO:0000313" key="7">
    <source>
        <dbReference type="Proteomes" id="UP000186132"/>
    </source>
</evidence>
<dbReference type="STRING" id="1206085.SAMN05443575_3192"/>
<dbReference type="EMBL" id="FQVU01000004">
    <property type="protein sequence ID" value="SHH05167.1"/>
    <property type="molecule type" value="Genomic_DNA"/>
</dbReference>
<evidence type="ECO:0000256" key="1">
    <source>
        <dbReference type="ARBA" id="ARBA00022630"/>
    </source>
</evidence>
<name>A0A1M5PT91_9ACTN</name>
<dbReference type="Pfam" id="PF00296">
    <property type="entry name" value="Bac_luciferase"/>
    <property type="match status" value="1"/>
</dbReference>
<dbReference type="InterPro" id="IPR036661">
    <property type="entry name" value="Luciferase-like_sf"/>
</dbReference>
<organism evidence="6 7">
    <name type="scientific">Jatrophihabitans endophyticus</name>
    <dbReference type="NCBI Taxonomy" id="1206085"/>
    <lineage>
        <taxon>Bacteria</taxon>
        <taxon>Bacillati</taxon>
        <taxon>Actinomycetota</taxon>
        <taxon>Actinomycetes</taxon>
        <taxon>Jatrophihabitantales</taxon>
        <taxon>Jatrophihabitantaceae</taxon>
        <taxon>Jatrophihabitans</taxon>
    </lineage>
</organism>
<accession>A0A1M5PT91</accession>
<reference evidence="6 7" key="1">
    <citation type="submission" date="2016-11" db="EMBL/GenBank/DDBJ databases">
        <authorList>
            <person name="Jaros S."/>
            <person name="Januszkiewicz K."/>
            <person name="Wedrychowicz H."/>
        </authorList>
    </citation>
    <scope>NUCLEOTIDE SEQUENCE [LARGE SCALE GENOMIC DNA]</scope>
    <source>
        <strain evidence="6 7">DSM 45627</strain>
    </source>
</reference>
<proteinExistence type="predicted"/>
<keyword evidence="3" id="KW-0560">Oxidoreductase</keyword>
<evidence type="ECO:0000256" key="2">
    <source>
        <dbReference type="ARBA" id="ARBA00022643"/>
    </source>
</evidence>
<evidence type="ECO:0000256" key="3">
    <source>
        <dbReference type="ARBA" id="ARBA00023002"/>
    </source>
</evidence>
<keyword evidence="7" id="KW-1185">Reference proteome</keyword>
<dbReference type="GO" id="GO:0008726">
    <property type="term" value="F:alkanesulfonate monooxygenase activity"/>
    <property type="evidence" value="ECO:0007669"/>
    <property type="project" value="TreeGrafter"/>
</dbReference>
<dbReference type="GO" id="GO:0046306">
    <property type="term" value="P:alkanesulfonate catabolic process"/>
    <property type="evidence" value="ECO:0007669"/>
    <property type="project" value="TreeGrafter"/>
</dbReference>
<dbReference type="AlphaFoldDB" id="A0A1M5PT91"/>